<dbReference type="SUPFAM" id="SSF51569">
    <property type="entry name" value="Aldolase"/>
    <property type="match status" value="1"/>
</dbReference>
<dbReference type="InterPro" id="IPR013785">
    <property type="entry name" value="Aldolase_TIM"/>
</dbReference>
<sequence>AKESTPKVSYIDNEPEFRWALLQDQMAFDKLHEGIKKFAEDGEALKKVLKDKISA</sequence>
<reference evidence="1 2" key="1">
    <citation type="journal article" date="2019" name="Nat. Ecol. Evol.">
        <title>Megaphylogeny resolves global patterns of mushroom evolution.</title>
        <authorList>
            <person name="Varga T."/>
            <person name="Krizsan K."/>
            <person name="Foldi C."/>
            <person name="Dima B."/>
            <person name="Sanchez-Garcia M."/>
            <person name="Sanchez-Ramirez S."/>
            <person name="Szollosi G.J."/>
            <person name="Szarkandi J.G."/>
            <person name="Papp V."/>
            <person name="Albert L."/>
            <person name="Andreopoulos W."/>
            <person name="Angelini C."/>
            <person name="Antonin V."/>
            <person name="Barry K.W."/>
            <person name="Bougher N.L."/>
            <person name="Buchanan P."/>
            <person name="Buyck B."/>
            <person name="Bense V."/>
            <person name="Catcheside P."/>
            <person name="Chovatia M."/>
            <person name="Cooper J."/>
            <person name="Damon W."/>
            <person name="Desjardin D."/>
            <person name="Finy P."/>
            <person name="Geml J."/>
            <person name="Haridas S."/>
            <person name="Hughes K."/>
            <person name="Justo A."/>
            <person name="Karasinski D."/>
            <person name="Kautmanova I."/>
            <person name="Kiss B."/>
            <person name="Kocsube S."/>
            <person name="Kotiranta H."/>
            <person name="LaButti K.M."/>
            <person name="Lechner B.E."/>
            <person name="Liimatainen K."/>
            <person name="Lipzen A."/>
            <person name="Lukacs Z."/>
            <person name="Mihaltcheva S."/>
            <person name="Morgado L.N."/>
            <person name="Niskanen T."/>
            <person name="Noordeloos M.E."/>
            <person name="Ohm R.A."/>
            <person name="Ortiz-Santana B."/>
            <person name="Ovrebo C."/>
            <person name="Racz N."/>
            <person name="Riley R."/>
            <person name="Savchenko A."/>
            <person name="Shiryaev A."/>
            <person name="Soop K."/>
            <person name="Spirin V."/>
            <person name="Szebenyi C."/>
            <person name="Tomsovsky M."/>
            <person name="Tulloss R.E."/>
            <person name="Uehling J."/>
            <person name="Grigoriev I.V."/>
            <person name="Vagvolgyi C."/>
            <person name="Papp T."/>
            <person name="Martin F.M."/>
            <person name="Miettinen O."/>
            <person name="Hibbett D.S."/>
            <person name="Nagy L.G."/>
        </authorList>
    </citation>
    <scope>NUCLEOTIDE SEQUENCE [LARGE SCALE GENOMIC DNA]</scope>
    <source>
        <strain evidence="1 2">CBS 962.96</strain>
    </source>
</reference>
<proteinExistence type="predicted"/>
<dbReference type="OrthoDB" id="2015515at2759"/>
<keyword evidence="2" id="KW-1185">Reference proteome</keyword>
<evidence type="ECO:0008006" key="3">
    <source>
        <dbReference type="Google" id="ProtNLM"/>
    </source>
</evidence>
<name>A0A4S8KLN9_DENBC</name>
<dbReference type="Proteomes" id="UP000297245">
    <property type="component" value="Unassembled WGS sequence"/>
</dbReference>
<protein>
    <recommendedName>
        <fullName evidence="3">Transaldolase</fullName>
    </recommendedName>
</protein>
<evidence type="ECO:0000313" key="2">
    <source>
        <dbReference type="Proteomes" id="UP000297245"/>
    </source>
</evidence>
<dbReference type="Gene3D" id="3.20.20.70">
    <property type="entry name" value="Aldolase class I"/>
    <property type="match status" value="1"/>
</dbReference>
<feature type="non-terminal residue" evidence="1">
    <location>
        <position position="1"/>
    </location>
</feature>
<gene>
    <name evidence="1" type="ORF">K435DRAFT_879142</name>
</gene>
<evidence type="ECO:0000313" key="1">
    <source>
        <dbReference type="EMBL" id="THU76494.1"/>
    </source>
</evidence>
<dbReference type="AlphaFoldDB" id="A0A4S8KLN9"/>
<accession>A0A4S8KLN9</accession>
<organism evidence="1 2">
    <name type="scientific">Dendrothele bispora (strain CBS 962.96)</name>
    <dbReference type="NCBI Taxonomy" id="1314807"/>
    <lineage>
        <taxon>Eukaryota</taxon>
        <taxon>Fungi</taxon>
        <taxon>Dikarya</taxon>
        <taxon>Basidiomycota</taxon>
        <taxon>Agaricomycotina</taxon>
        <taxon>Agaricomycetes</taxon>
        <taxon>Agaricomycetidae</taxon>
        <taxon>Agaricales</taxon>
        <taxon>Agaricales incertae sedis</taxon>
        <taxon>Dendrothele</taxon>
    </lineage>
</organism>
<dbReference type="EMBL" id="ML180887">
    <property type="protein sequence ID" value="THU76494.1"/>
    <property type="molecule type" value="Genomic_DNA"/>
</dbReference>